<dbReference type="PROSITE" id="PS50109">
    <property type="entry name" value="HIS_KIN"/>
    <property type="match status" value="1"/>
</dbReference>
<keyword evidence="5" id="KW-0902">Two-component regulatory system</keyword>
<protein>
    <recommendedName>
        <fullName evidence="2">histidine kinase</fullName>
        <ecNumber evidence="2">2.7.13.3</ecNumber>
    </recommendedName>
</protein>
<dbReference type="InterPro" id="IPR001789">
    <property type="entry name" value="Sig_transdc_resp-reg_receiver"/>
</dbReference>
<dbReference type="Gene3D" id="3.40.50.2300">
    <property type="match status" value="1"/>
</dbReference>
<dbReference type="AlphaFoldDB" id="A0AAW9PY56"/>
<evidence type="ECO:0000256" key="2">
    <source>
        <dbReference type="ARBA" id="ARBA00012438"/>
    </source>
</evidence>
<evidence type="ECO:0000313" key="9">
    <source>
        <dbReference type="EMBL" id="MEE3717776.1"/>
    </source>
</evidence>
<dbReference type="InterPro" id="IPR011006">
    <property type="entry name" value="CheY-like_superfamily"/>
</dbReference>
<dbReference type="EMBL" id="JAZBJZ010000052">
    <property type="protein sequence ID" value="MEE3717776.1"/>
    <property type="molecule type" value="Genomic_DNA"/>
</dbReference>
<reference evidence="9" key="1">
    <citation type="submission" date="2024-01" db="EMBL/GenBank/DDBJ databases">
        <title>Bank of Algae and Cyanobacteria of the Azores (BACA) strain genomes.</title>
        <authorList>
            <person name="Luz R."/>
            <person name="Cordeiro R."/>
            <person name="Fonseca A."/>
            <person name="Goncalves V."/>
        </authorList>
    </citation>
    <scope>NUCLEOTIDE SEQUENCE</scope>
    <source>
        <strain evidence="9">BACA0141</strain>
    </source>
</reference>
<dbReference type="InterPro" id="IPR004358">
    <property type="entry name" value="Sig_transdc_His_kin-like_C"/>
</dbReference>
<dbReference type="Proteomes" id="UP001333818">
    <property type="component" value="Unassembled WGS sequence"/>
</dbReference>
<dbReference type="Gene3D" id="3.30.565.10">
    <property type="entry name" value="Histidine kinase-like ATPase, C-terminal domain"/>
    <property type="match status" value="1"/>
</dbReference>
<evidence type="ECO:0000256" key="3">
    <source>
        <dbReference type="ARBA" id="ARBA00022553"/>
    </source>
</evidence>
<proteinExistence type="predicted"/>
<dbReference type="CDD" id="cd17574">
    <property type="entry name" value="REC_OmpR"/>
    <property type="match status" value="1"/>
</dbReference>
<dbReference type="InterPro" id="IPR036890">
    <property type="entry name" value="HATPase_C_sf"/>
</dbReference>
<dbReference type="EC" id="2.7.13.3" evidence="2"/>
<dbReference type="PANTHER" id="PTHR43547:SF2">
    <property type="entry name" value="HYBRID SIGNAL TRANSDUCTION HISTIDINE KINASE C"/>
    <property type="match status" value="1"/>
</dbReference>
<dbReference type="InterPro" id="IPR003594">
    <property type="entry name" value="HATPase_dom"/>
</dbReference>
<evidence type="ECO:0000259" key="7">
    <source>
        <dbReference type="PROSITE" id="PS50109"/>
    </source>
</evidence>
<dbReference type="SMART" id="SM00448">
    <property type="entry name" value="REC"/>
    <property type="match status" value="1"/>
</dbReference>
<evidence type="ECO:0000259" key="8">
    <source>
        <dbReference type="PROSITE" id="PS50110"/>
    </source>
</evidence>
<gene>
    <name evidence="9" type="ORF">V2H45_13625</name>
</gene>
<dbReference type="GO" id="GO:0000155">
    <property type="term" value="F:phosphorelay sensor kinase activity"/>
    <property type="evidence" value="ECO:0007669"/>
    <property type="project" value="TreeGrafter"/>
</dbReference>
<accession>A0AAW9PY56</accession>
<dbReference type="Pfam" id="PF00072">
    <property type="entry name" value="Response_reg"/>
    <property type="match status" value="1"/>
</dbReference>
<evidence type="ECO:0000313" key="10">
    <source>
        <dbReference type="Proteomes" id="UP001333818"/>
    </source>
</evidence>
<keyword evidence="4" id="KW-0418">Kinase</keyword>
<organism evidence="9 10">
    <name type="scientific">Tumidithrix elongata BACA0141</name>
    <dbReference type="NCBI Taxonomy" id="2716417"/>
    <lineage>
        <taxon>Bacteria</taxon>
        <taxon>Bacillati</taxon>
        <taxon>Cyanobacteriota</taxon>
        <taxon>Cyanophyceae</taxon>
        <taxon>Pseudanabaenales</taxon>
        <taxon>Pseudanabaenaceae</taxon>
        <taxon>Tumidithrix</taxon>
        <taxon>Tumidithrix elongata</taxon>
    </lineage>
</organism>
<comment type="caution">
    <text evidence="9">The sequence shown here is derived from an EMBL/GenBank/DDBJ whole genome shotgun (WGS) entry which is preliminary data.</text>
</comment>
<evidence type="ECO:0000256" key="1">
    <source>
        <dbReference type="ARBA" id="ARBA00000085"/>
    </source>
</evidence>
<evidence type="ECO:0000256" key="5">
    <source>
        <dbReference type="ARBA" id="ARBA00023012"/>
    </source>
</evidence>
<evidence type="ECO:0000256" key="4">
    <source>
        <dbReference type="ARBA" id="ARBA00022777"/>
    </source>
</evidence>
<dbReference type="RefSeq" id="WP_330484207.1">
    <property type="nucleotide sequence ID" value="NZ_JAZBJZ010000052.1"/>
</dbReference>
<dbReference type="PROSITE" id="PS50110">
    <property type="entry name" value="RESPONSE_REGULATORY"/>
    <property type="match status" value="1"/>
</dbReference>
<dbReference type="SMART" id="SM00387">
    <property type="entry name" value="HATPase_c"/>
    <property type="match status" value="1"/>
</dbReference>
<feature type="domain" description="Histidine kinase" evidence="7">
    <location>
        <begin position="143"/>
        <end position="364"/>
    </location>
</feature>
<dbReference type="SUPFAM" id="SSF52172">
    <property type="entry name" value="CheY-like"/>
    <property type="match status" value="1"/>
</dbReference>
<sequence length="364" mass="40442">MKKILIIEDSQTVLDNMAKMLKAEGFWVVTAEDGEVGLELAKKHLPNLIICDVMMPKLDGFAVLTSLRQDPTTATIPFIFLTARSFKDDIRQGMTLGSDDYLTKPFTRDELIAAIQAQFKKQETINNFFRQKLDGLRNNIAQSLPHQLLFPAIQIIGLSDILVQNSHAMEAHEIPEVAKRIGKAGKDLHDMIKKFLMYAEIETIDLTSEQGQQLRKAKTTFAEIEISTLAKEIAKTFGRTTDLILELDGATVQISDHYLEAIARELISNAFKFSVQGTPVTVKSASSDRKFVFSVGDLGQGMSEEQIADLGAYMKFEDKLYAKQGSGLGLAIAKRLVELHEGSLEIESILYEQTTVTVTLPIAT</sequence>
<evidence type="ECO:0000256" key="6">
    <source>
        <dbReference type="PROSITE-ProRule" id="PRU00169"/>
    </source>
</evidence>
<dbReference type="SUPFAM" id="SSF55874">
    <property type="entry name" value="ATPase domain of HSP90 chaperone/DNA topoisomerase II/histidine kinase"/>
    <property type="match status" value="1"/>
</dbReference>
<dbReference type="PANTHER" id="PTHR43547">
    <property type="entry name" value="TWO-COMPONENT HISTIDINE KINASE"/>
    <property type="match status" value="1"/>
</dbReference>
<feature type="domain" description="Response regulatory" evidence="8">
    <location>
        <begin position="3"/>
        <end position="119"/>
    </location>
</feature>
<keyword evidence="10" id="KW-1185">Reference proteome</keyword>
<dbReference type="InterPro" id="IPR005467">
    <property type="entry name" value="His_kinase_dom"/>
</dbReference>
<dbReference type="Pfam" id="PF02518">
    <property type="entry name" value="HATPase_c"/>
    <property type="match status" value="1"/>
</dbReference>
<feature type="modified residue" description="4-aspartylphosphate" evidence="6">
    <location>
        <position position="52"/>
    </location>
</feature>
<comment type="catalytic activity">
    <reaction evidence="1">
        <text>ATP + protein L-histidine = ADP + protein N-phospho-L-histidine.</text>
        <dbReference type="EC" id="2.7.13.3"/>
    </reaction>
</comment>
<name>A0AAW9PY56_9CYAN</name>
<keyword evidence="4" id="KW-0808">Transferase</keyword>
<dbReference type="PRINTS" id="PR00344">
    <property type="entry name" value="BCTRLSENSOR"/>
</dbReference>
<keyword evidence="3 6" id="KW-0597">Phosphoprotein</keyword>